<protein>
    <submittedName>
        <fullName evidence="1">Uncharacterized protein</fullName>
    </submittedName>
</protein>
<dbReference type="EMBL" id="JAFBDZ010000002">
    <property type="protein sequence ID" value="MBM7585848.1"/>
    <property type="molecule type" value="Genomic_DNA"/>
</dbReference>
<dbReference type="Pfam" id="PF12691">
    <property type="entry name" value="Phage_tail_terminator_6"/>
    <property type="match status" value="1"/>
</dbReference>
<dbReference type="RefSeq" id="WP_205172620.1">
    <property type="nucleotide sequence ID" value="NZ_JAFBDZ010000002.1"/>
</dbReference>
<organism evidence="1 2">
    <name type="scientific">Rossellomorea pakistanensis</name>
    <dbReference type="NCBI Taxonomy" id="992288"/>
    <lineage>
        <taxon>Bacteria</taxon>
        <taxon>Bacillati</taxon>
        <taxon>Bacillota</taxon>
        <taxon>Bacilli</taxon>
        <taxon>Bacillales</taxon>
        <taxon>Bacillaceae</taxon>
        <taxon>Rossellomorea</taxon>
    </lineage>
</organism>
<sequence>MIRAKEYLETNLTLNATIATPSLLTEPKSIAIRPTPSTPNDPYLDRDKTINFAFQVLVKDPNSMTAYRKCHDIYNALDELPKGSISSQDGSFLLLRCHCTTMPNWVEENEHGEHTYTALFNAELTKGGS</sequence>
<dbReference type="InterPro" id="IPR024411">
    <property type="entry name" value="Tail_terminator_phage"/>
</dbReference>
<evidence type="ECO:0000313" key="2">
    <source>
        <dbReference type="Proteomes" id="UP001646157"/>
    </source>
</evidence>
<gene>
    <name evidence="1" type="ORF">JOC86_002390</name>
</gene>
<comment type="caution">
    <text evidence="1">The sequence shown here is derived from an EMBL/GenBank/DDBJ whole genome shotgun (WGS) entry which is preliminary data.</text>
</comment>
<name>A0ABS2NDG0_9BACI</name>
<proteinExistence type="predicted"/>
<dbReference type="Proteomes" id="UP001646157">
    <property type="component" value="Unassembled WGS sequence"/>
</dbReference>
<evidence type="ECO:0000313" key="1">
    <source>
        <dbReference type="EMBL" id="MBM7585848.1"/>
    </source>
</evidence>
<accession>A0ABS2NDG0</accession>
<reference evidence="1 2" key="1">
    <citation type="submission" date="2021-01" db="EMBL/GenBank/DDBJ databases">
        <title>Genomic Encyclopedia of Type Strains, Phase IV (KMG-IV): sequencing the most valuable type-strain genomes for metagenomic binning, comparative biology and taxonomic classification.</title>
        <authorList>
            <person name="Goeker M."/>
        </authorList>
    </citation>
    <scope>NUCLEOTIDE SEQUENCE [LARGE SCALE GENOMIC DNA]</scope>
    <source>
        <strain evidence="1 2">DSM 24834</strain>
    </source>
</reference>
<keyword evidence="2" id="KW-1185">Reference proteome</keyword>